<dbReference type="GO" id="GO:0004190">
    <property type="term" value="F:aspartic-type endopeptidase activity"/>
    <property type="evidence" value="ECO:0007669"/>
    <property type="project" value="InterPro"/>
</dbReference>
<dbReference type="EMBL" id="RCVN01000001">
    <property type="protein sequence ID" value="RMI86349.1"/>
    <property type="molecule type" value="Genomic_DNA"/>
</dbReference>
<comment type="caution">
    <text evidence="10">The sequence shown here is derived from an EMBL/GenBank/DDBJ whole genome shotgun (WGS) entry which is preliminary data.</text>
</comment>
<keyword evidence="6 7" id="KW-0472">Membrane</keyword>
<dbReference type="Pfam" id="PF06750">
    <property type="entry name" value="A24_N_bact"/>
    <property type="match status" value="1"/>
</dbReference>
<feature type="transmembrane region" description="Helical" evidence="7">
    <location>
        <begin position="69"/>
        <end position="87"/>
    </location>
</feature>
<feature type="transmembrane region" description="Helical" evidence="7">
    <location>
        <begin position="207"/>
        <end position="225"/>
    </location>
</feature>
<feature type="domain" description="Prepilin peptidase A24 N-terminal" evidence="9">
    <location>
        <begin position="7"/>
        <end position="85"/>
    </location>
</feature>
<comment type="similarity">
    <text evidence="2">Belongs to the peptidase A24 family.</text>
</comment>
<organism evidence="10 11">
    <name type="scientific">Staphylococcus pseudoxylosus</name>
    <dbReference type="NCBI Taxonomy" id="2282419"/>
    <lineage>
        <taxon>Bacteria</taxon>
        <taxon>Bacillati</taxon>
        <taxon>Bacillota</taxon>
        <taxon>Bacilli</taxon>
        <taxon>Bacillales</taxon>
        <taxon>Staphylococcaceae</taxon>
        <taxon>Staphylococcus</taxon>
    </lineage>
</organism>
<dbReference type="InterPro" id="IPR000045">
    <property type="entry name" value="Prepilin_IV_endopep_pep"/>
</dbReference>
<name>A0AAQ0MKD9_9STAP</name>
<feature type="transmembrane region" description="Helical" evidence="7">
    <location>
        <begin position="119"/>
        <end position="139"/>
    </location>
</feature>
<dbReference type="GO" id="GO:0006465">
    <property type="term" value="P:signal peptide processing"/>
    <property type="evidence" value="ECO:0007669"/>
    <property type="project" value="TreeGrafter"/>
</dbReference>
<evidence type="ECO:0000256" key="1">
    <source>
        <dbReference type="ARBA" id="ARBA00004651"/>
    </source>
</evidence>
<evidence type="ECO:0000313" key="10">
    <source>
        <dbReference type="EMBL" id="RMI86349.1"/>
    </source>
</evidence>
<evidence type="ECO:0000256" key="3">
    <source>
        <dbReference type="ARBA" id="ARBA00022475"/>
    </source>
</evidence>
<dbReference type="RefSeq" id="WP_122062474.1">
    <property type="nucleotide sequence ID" value="NZ_CP149857.1"/>
</dbReference>
<evidence type="ECO:0000256" key="4">
    <source>
        <dbReference type="ARBA" id="ARBA00022692"/>
    </source>
</evidence>
<feature type="domain" description="Prepilin type IV endopeptidase peptidase" evidence="8">
    <location>
        <begin position="100"/>
        <end position="196"/>
    </location>
</feature>
<reference evidence="10 11" key="1">
    <citation type="submission" date="2018-10" db="EMBL/GenBank/DDBJ databases">
        <title>Staphylococcus pseudoxylosus sp. nov., isolated from bovine mastitis.</title>
        <authorList>
            <person name="Macfadyen A.C."/>
            <person name="Leroy S."/>
            <person name="Harrison E.M."/>
            <person name="Parkhill J."/>
            <person name="Holmes M.A."/>
            <person name="Paterson G.K."/>
        </authorList>
    </citation>
    <scope>NUCLEOTIDE SEQUENCE [LARGE SCALE GENOMIC DNA]</scope>
    <source>
        <strain evidence="10 11">S04009</strain>
    </source>
</reference>
<keyword evidence="4 7" id="KW-0812">Transmembrane</keyword>
<keyword evidence="3" id="KW-1003">Cell membrane</keyword>
<evidence type="ECO:0000256" key="6">
    <source>
        <dbReference type="ARBA" id="ARBA00023136"/>
    </source>
</evidence>
<sequence>MITLLLICPILFSFLYQLCFVENLKLRYLTTRSRCDYCRKQITMIETIPILSFIFLKGTSRCCNRRISVFYLFGELLSLAPVFYLLYLPHKLMIDHTTLILIYLFLLTFSIFDIKTYTVPLHVVVVFAICICFITPIHIMSFFCVTSLLHIFYLLFHHAIGYGDIIIFSLLALALSSSEFLITLLFTFICGGVFALLVLLVSRNERARIPLIPFIYIAFNIMLLTSQNLNFGGFS</sequence>
<feature type="transmembrane region" description="Helical" evidence="7">
    <location>
        <begin position="93"/>
        <end position="112"/>
    </location>
</feature>
<feature type="transmembrane region" description="Helical" evidence="7">
    <location>
        <begin position="151"/>
        <end position="173"/>
    </location>
</feature>
<dbReference type="PANTHER" id="PTHR30487">
    <property type="entry name" value="TYPE 4 PREPILIN-LIKE PROTEINS LEADER PEPTIDE-PROCESSING ENZYME"/>
    <property type="match status" value="1"/>
</dbReference>
<accession>A0AAQ0MKD9</accession>
<evidence type="ECO:0000256" key="7">
    <source>
        <dbReference type="SAM" id="Phobius"/>
    </source>
</evidence>
<keyword evidence="5 7" id="KW-1133">Transmembrane helix</keyword>
<protein>
    <submittedName>
        <fullName evidence="10">Prepilin peptidase</fullName>
    </submittedName>
</protein>
<dbReference type="AlphaFoldDB" id="A0AAQ0MKD9"/>
<dbReference type="PANTHER" id="PTHR30487:SF0">
    <property type="entry name" value="PREPILIN LEADER PEPTIDASE_N-METHYLTRANSFERASE-RELATED"/>
    <property type="match status" value="1"/>
</dbReference>
<proteinExistence type="inferred from homology"/>
<evidence type="ECO:0000256" key="5">
    <source>
        <dbReference type="ARBA" id="ARBA00022989"/>
    </source>
</evidence>
<feature type="transmembrane region" description="Helical" evidence="7">
    <location>
        <begin position="180"/>
        <end position="201"/>
    </location>
</feature>
<evidence type="ECO:0000313" key="11">
    <source>
        <dbReference type="Proteomes" id="UP000269505"/>
    </source>
</evidence>
<evidence type="ECO:0000256" key="2">
    <source>
        <dbReference type="ARBA" id="ARBA00005801"/>
    </source>
</evidence>
<dbReference type="InterPro" id="IPR050882">
    <property type="entry name" value="Prepilin_peptidase/N-MTase"/>
</dbReference>
<dbReference type="Pfam" id="PF01478">
    <property type="entry name" value="Peptidase_A24"/>
    <property type="match status" value="1"/>
</dbReference>
<dbReference type="GO" id="GO:0005886">
    <property type="term" value="C:plasma membrane"/>
    <property type="evidence" value="ECO:0007669"/>
    <property type="project" value="UniProtKB-SubCell"/>
</dbReference>
<keyword evidence="11" id="KW-1185">Reference proteome</keyword>
<dbReference type="Proteomes" id="UP000269505">
    <property type="component" value="Unassembled WGS sequence"/>
</dbReference>
<dbReference type="InterPro" id="IPR010627">
    <property type="entry name" value="Prepilin_pept_A24_N"/>
</dbReference>
<comment type="subcellular location">
    <subcellularLocation>
        <location evidence="1">Cell membrane</location>
        <topology evidence="1">Multi-pass membrane protein</topology>
    </subcellularLocation>
</comment>
<gene>
    <name evidence="10" type="ORF">D9V42_00735</name>
</gene>
<evidence type="ECO:0000259" key="9">
    <source>
        <dbReference type="Pfam" id="PF06750"/>
    </source>
</evidence>
<evidence type="ECO:0000259" key="8">
    <source>
        <dbReference type="Pfam" id="PF01478"/>
    </source>
</evidence>